<dbReference type="EMBL" id="LXEY01000008">
    <property type="protein sequence ID" value="OAV62829.1"/>
    <property type="molecule type" value="Genomic_DNA"/>
</dbReference>
<dbReference type="Proteomes" id="UP000078292">
    <property type="component" value="Unassembled WGS sequence"/>
</dbReference>
<evidence type="ECO:0000313" key="1">
    <source>
        <dbReference type="EMBL" id="OAV62829.1"/>
    </source>
</evidence>
<reference evidence="1 2" key="1">
    <citation type="submission" date="2016-04" db="EMBL/GenBank/DDBJ databases">
        <title>First whole genome shotgun sequence of the bacterium Enteractinococcus sp. strain UASWS1574.</title>
        <authorList>
            <person name="Crovadore J."/>
            <person name="Chablais R."/>
            <person name="Lefort F."/>
        </authorList>
    </citation>
    <scope>NUCLEOTIDE SEQUENCE [LARGE SCALE GENOMIC DNA]</scope>
    <source>
        <strain evidence="1 2">UASWS1574</strain>
    </source>
</reference>
<gene>
    <name evidence="1" type="ORF">A6F49_04805</name>
</gene>
<keyword evidence="2" id="KW-1185">Reference proteome</keyword>
<protein>
    <submittedName>
        <fullName evidence="1">Uncharacterized protein</fullName>
    </submittedName>
</protein>
<dbReference type="STRING" id="1837282.A6F49_04805"/>
<proteinExistence type="predicted"/>
<organism evidence="1 2">
    <name type="scientific">Enteractinococcus helveticum</name>
    <dbReference type="NCBI Taxonomy" id="1837282"/>
    <lineage>
        <taxon>Bacteria</taxon>
        <taxon>Bacillati</taxon>
        <taxon>Actinomycetota</taxon>
        <taxon>Actinomycetes</taxon>
        <taxon>Micrococcales</taxon>
        <taxon>Micrococcaceae</taxon>
    </lineage>
</organism>
<comment type="caution">
    <text evidence="1">The sequence shown here is derived from an EMBL/GenBank/DDBJ whole genome shotgun (WGS) entry which is preliminary data.</text>
</comment>
<dbReference type="RefSeq" id="WP_043055564.1">
    <property type="nucleotide sequence ID" value="NZ_LXEY01000008.1"/>
</dbReference>
<sequence>MYSTDDTQKPITNLPPLPDTLAWHLTEAHHAKGVTFWLIITNSFWEHVARYGWRTGYIPTHQQLISRAEQMISQHGNVNLVPTQKASPLKSQPVKD</sequence>
<dbReference type="AlphaFoldDB" id="A0A1B7M2S4"/>
<name>A0A1B7M2S4_9MICC</name>
<accession>A0A1B7M2S4</accession>
<evidence type="ECO:0000313" key="2">
    <source>
        <dbReference type="Proteomes" id="UP000078292"/>
    </source>
</evidence>